<geneLocation type="mitochondrion" evidence="1"/>
<keyword evidence="1" id="KW-0496">Mitochondrion</keyword>
<gene>
    <name evidence="1" type="ORF">ABT39_MTgene6237</name>
</gene>
<accession>A0A101LWR1</accession>
<proteinExistence type="predicted"/>
<protein>
    <submittedName>
        <fullName evidence="1">Uncharacterized protein</fullName>
    </submittedName>
</protein>
<comment type="caution">
    <text evidence="1">The sequence shown here is derived from an EMBL/GenBank/DDBJ whole genome shotgun (WGS) entry which is preliminary data.</text>
</comment>
<sequence length="54" mass="6414">MCLVLGLRSLQVQVLWGRLTYSRFQNMYGLVVSWQKNEPFLFHLVIVFQQLLLS</sequence>
<reference evidence="1" key="1">
    <citation type="journal article" date="2015" name="Genome Biol. Evol.">
        <title>Organellar Genomes of White Spruce (Picea glauca): Assembly and Annotation.</title>
        <authorList>
            <person name="Jackman S.D."/>
            <person name="Warren R.L."/>
            <person name="Gibb E.A."/>
            <person name="Vandervalk B.P."/>
            <person name="Mohamadi H."/>
            <person name="Chu J."/>
            <person name="Raymond A."/>
            <person name="Pleasance S."/>
            <person name="Coope R."/>
            <person name="Wildung M.R."/>
            <person name="Ritland C.E."/>
            <person name="Bousquet J."/>
            <person name="Jones S.J."/>
            <person name="Bohlmann J."/>
            <person name="Birol I."/>
        </authorList>
    </citation>
    <scope>NUCLEOTIDE SEQUENCE [LARGE SCALE GENOMIC DNA]</scope>
    <source>
        <tissue evidence="1">Flushing bud</tissue>
    </source>
</reference>
<dbReference type="AlphaFoldDB" id="A0A101LWR1"/>
<organism evidence="1">
    <name type="scientific">Picea glauca</name>
    <name type="common">White spruce</name>
    <name type="synonym">Pinus glauca</name>
    <dbReference type="NCBI Taxonomy" id="3330"/>
    <lineage>
        <taxon>Eukaryota</taxon>
        <taxon>Viridiplantae</taxon>
        <taxon>Streptophyta</taxon>
        <taxon>Embryophyta</taxon>
        <taxon>Tracheophyta</taxon>
        <taxon>Spermatophyta</taxon>
        <taxon>Pinopsida</taxon>
        <taxon>Pinidae</taxon>
        <taxon>Conifers I</taxon>
        <taxon>Pinales</taxon>
        <taxon>Pinaceae</taxon>
        <taxon>Picea</taxon>
    </lineage>
</organism>
<dbReference type="EMBL" id="LKAM01000009">
    <property type="protein sequence ID" value="KUM46782.1"/>
    <property type="molecule type" value="Genomic_DNA"/>
</dbReference>
<name>A0A101LWR1_PICGL</name>
<evidence type="ECO:0000313" key="1">
    <source>
        <dbReference type="EMBL" id="KUM46782.1"/>
    </source>
</evidence>